<evidence type="ECO:0000313" key="6">
    <source>
        <dbReference type="EMBL" id="CAG5108292.1"/>
    </source>
</evidence>
<accession>A0ABN7SV40</accession>
<dbReference type="Gene3D" id="1.25.40.700">
    <property type="match status" value="1"/>
</dbReference>
<dbReference type="Gene3D" id="2.130.10.10">
    <property type="entry name" value="YVTN repeat-like/Quinoprotein amine dehydrogenase"/>
    <property type="match status" value="1"/>
</dbReference>
<reference evidence="6 7" key="1">
    <citation type="submission" date="2021-04" db="EMBL/GenBank/DDBJ databases">
        <authorList>
            <person name="Bliznina A."/>
        </authorList>
    </citation>
    <scope>NUCLEOTIDE SEQUENCE [LARGE SCALE GENOMIC DNA]</scope>
</reference>
<dbReference type="EMBL" id="OU015566">
    <property type="protein sequence ID" value="CAG5108292.1"/>
    <property type="molecule type" value="Genomic_DNA"/>
</dbReference>
<proteinExistence type="inferred from homology"/>
<feature type="region of interest" description="Disordered" evidence="5">
    <location>
        <begin position="1"/>
        <end position="32"/>
    </location>
</feature>
<dbReference type="SUPFAM" id="SSF117289">
    <property type="entry name" value="Nucleoporin domain"/>
    <property type="match status" value="1"/>
</dbReference>
<dbReference type="PANTHER" id="PTHR13405:SF11">
    <property type="entry name" value="NUCLEAR PORE COMPLEX PROTEIN NUP133"/>
    <property type="match status" value="1"/>
</dbReference>
<evidence type="ECO:0000313" key="7">
    <source>
        <dbReference type="Proteomes" id="UP001158576"/>
    </source>
</evidence>
<evidence type="ECO:0000256" key="3">
    <source>
        <dbReference type="ARBA" id="ARBA00022448"/>
    </source>
</evidence>
<dbReference type="InterPro" id="IPR015943">
    <property type="entry name" value="WD40/YVTN_repeat-like_dom_sf"/>
</dbReference>
<gene>
    <name evidence="6" type="ORF">OKIOD_LOCUS12491</name>
</gene>
<name>A0ABN7SV40_OIKDI</name>
<dbReference type="Proteomes" id="UP001158576">
    <property type="component" value="Chromosome 1"/>
</dbReference>
<protein>
    <submittedName>
        <fullName evidence="6">Oidioi.mRNA.OKI2018_I69.chr1.g3726.t1.cds</fullName>
    </submittedName>
</protein>
<evidence type="ECO:0000256" key="5">
    <source>
        <dbReference type="SAM" id="MobiDB-lite"/>
    </source>
</evidence>
<sequence>MFTPKGSSSKRSRLRLGNSPRASPSASRLGGGSSVPVHIAELLKDQSVSSAAILNDGWACVAAGESLHCWKMNQKTTSFRVQTPVNSNVSAKNFAIVEQSACFISISGSGRFWPKYSDETRWIDFRVPVEAGEIVQQLHSSKNRIVAVTSKAGLVGLSISNSSVSARIHRNQKQTGFLSRTISSLWASSETFEHPPLSTMVDELVLIFQKDEIQLWDVLGDQAQLRTSMEKEHVIDDDSDSLLSIYGNSKYIGFLSSFGEKMKLKIISLSEMLNESYEFDSKIISLPQNHQASVILPYMTESAVVSASRLWLGEDCDVEKLDEILSVGAFDGKVVVLTKRGLVMKNTMQKLNTETLSETMIGRSKSYTEEISSMGSIESMEQMAGSDNPKLRLQAAILQFARGNKNEAKGLLATVGDVNSTAIQLSHDFINEIPTHDPRWSETGRAAAAPQAGKPLLIQKQLAEKIATHGVFRSFVASSVDGEALGIIAQDAEKLAVAAALRSSPANLQTVIGHAIQSVLTTIGSRVPQRLTPQDVFYAKVTEVGDIVNALSEFCENIVNQTQQRTPTVQELDLIHHSNQTICSILGAITSFRQDNADLYQETSRLWTQLWLKTLLSTINVSCMKKFEQQRATVIEQLFIMSKFLLSDRLVHVKAGNSNSESQKEFVSIREKCVAIFTERKRWNEAGLLAEQFQDFGGLLEVYQATKNEKDFARYLLIPEFPEFIKSKFVGKELVDIAVQFGGRIAELVREDSDHGWMLMIRENNFDQAGERLVEQAKDDSNAYGRRTLISLAKLASIAGGAPPPDETQAIKEEKLLDFQDTIPDPQLRVSNTSSALDVYDIIDALTNQNIRQITIDDVENAMQVYDLAEPRERNELNTLIWARLISSEIEHPSWKRALENAHQPLEAIEDTLVDQLLRFCTNSEQLPIANEVISHPELCNYADQPVLSYILSAAIEFHAERLDGMES</sequence>
<evidence type="ECO:0000256" key="2">
    <source>
        <dbReference type="ARBA" id="ARBA00005569"/>
    </source>
</evidence>
<dbReference type="Gene3D" id="1.20.58.1380">
    <property type="match status" value="1"/>
</dbReference>
<keyword evidence="4" id="KW-0539">Nucleus</keyword>
<comment type="subcellular location">
    <subcellularLocation>
        <location evidence="1">Nucleus</location>
    </subcellularLocation>
</comment>
<keyword evidence="3" id="KW-0813">Transport</keyword>
<dbReference type="InterPro" id="IPR037624">
    <property type="entry name" value="Nup133-like"/>
</dbReference>
<evidence type="ECO:0000256" key="4">
    <source>
        <dbReference type="ARBA" id="ARBA00023242"/>
    </source>
</evidence>
<dbReference type="PANTHER" id="PTHR13405">
    <property type="entry name" value="NUCLEAR PORE COMPLEX PROTEIN NUP133"/>
    <property type="match status" value="1"/>
</dbReference>
<comment type="similarity">
    <text evidence="2">Belongs to the nucleoporin Nup133 family.</text>
</comment>
<organism evidence="6 7">
    <name type="scientific">Oikopleura dioica</name>
    <name type="common">Tunicate</name>
    <dbReference type="NCBI Taxonomy" id="34765"/>
    <lineage>
        <taxon>Eukaryota</taxon>
        <taxon>Metazoa</taxon>
        <taxon>Chordata</taxon>
        <taxon>Tunicata</taxon>
        <taxon>Appendicularia</taxon>
        <taxon>Copelata</taxon>
        <taxon>Oikopleuridae</taxon>
        <taxon>Oikopleura</taxon>
    </lineage>
</organism>
<evidence type="ECO:0000256" key="1">
    <source>
        <dbReference type="ARBA" id="ARBA00004123"/>
    </source>
</evidence>
<keyword evidence="7" id="KW-1185">Reference proteome</keyword>